<dbReference type="EC" id="4.1.1.19" evidence="7"/>
<comment type="cofactor">
    <cofactor evidence="1">
        <name>pyridoxal 5'-phosphate</name>
        <dbReference type="ChEBI" id="CHEBI:597326"/>
    </cofactor>
</comment>
<dbReference type="InterPro" id="IPR008286">
    <property type="entry name" value="Prn/Lys/Arg_de-COase_C"/>
</dbReference>
<name>A0A4U9QVC0_HATHI</name>
<keyword evidence="5 7" id="KW-0456">Lyase</keyword>
<dbReference type="SUPFAM" id="SSF53383">
    <property type="entry name" value="PLP-dependent transferases"/>
    <property type="match status" value="1"/>
</dbReference>
<dbReference type="CDD" id="cd00615">
    <property type="entry name" value="Orn_deC_like"/>
    <property type="match status" value="1"/>
</dbReference>
<keyword evidence="4" id="KW-0663">Pyridoxal phosphate</keyword>
<accession>A0A4U9QVC0</accession>
<protein>
    <submittedName>
        <fullName evidence="7">Arginine/lysine/ornithine decarboxylase</fullName>
        <ecNumber evidence="7">4.1.1.19</ecNumber>
    </submittedName>
</protein>
<evidence type="ECO:0000256" key="4">
    <source>
        <dbReference type="ARBA" id="ARBA00022898"/>
    </source>
</evidence>
<dbReference type="Gene3D" id="3.40.640.10">
    <property type="entry name" value="Type I PLP-dependent aspartate aminotransferase-like (Major domain)"/>
    <property type="match status" value="1"/>
</dbReference>
<dbReference type="InterPro" id="IPR015421">
    <property type="entry name" value="PyrdxlP-dep_Trfase_major"/>
</dbReference>
<dbReference type="Proteomes" id="UP000308489">
    <property type="component" value="Chromosome 1"/>
</dbReference>
<dbReference type="KEGG" id="hhw:NCTC503_00194"/>
<evidence type="ECO:0000256" key="5">
    <source>
        <dbReference type="ARBA" id="ARBA00023239"/>
    </source>
</evidence>
<evidence type="ECO:0000259" key="6">
    <source>
        <dbReference type="PROSITE" id="PS00703"/>
    </source>
</evidence>
<dbReference type="EMBL" id="LR590481">
    <property type="protein sequence ID" value="VTQ82482.1"/>
    <property type="molecule type" value="Genomic_DNA"/>
</dbReference>
<dbReference type="GO" id="GO:0008792">
    <property type="term" value="F:arginine decarboxylase activity"/>
    <property type="evidence" value="ECO:0007669"/>
    <property type="project" value="UniProtKB-EC"/>
</dbReference>
<proteinExistence type="inferred from homology"/>
<dbReference type="InterPro" id="IPR036633">
    <property type="entry name" value="Prn/Lys/Arg_de-COase_C_sf"/>
</dbReference>
<evidence type="ECO:0000256" key="3">
    <source>
        <dbReference type="ARBA" id="ARBA00022793"/>
    </source>
</evidence>
<dbReference type="Gene3D" id="3.90.105.10">
    <property type="entry name" value="Molybdopterin biosynthesis moea protein, domain 2"/>
    <property type="match status" value="1"/>
</dbReference>
<dbReference type="InterPro" id="IPR000310">
    <property type="entry name" value="Orn/Lys/Arg_deCO2ase_major_dom"/>
</dbReference>
<keyword evidence="3" id="KW-0210">Decarboxylase</keyword>
<dbReference type="InterPro" id="IPR052357">
    <property type="entry name" value="Orn_Lys_Arg_decarboxylase-I"/>
</dbReference>
<reference evidence="7 8" key="1">
    <citation type="submission" date="2019-05" db="EMBL/GenBank/DDBJ databases">
        <authorList>
            <consortium name="Pathogen Informatics"/>
        </authorList>
    </citation>
    <scope>NUCLEOTIDE SEQUENCE [LARGE SCALE GENOMIC DNA]</scope>
    <source>
        <strain evidence="7 8">NCTC503</strain>
    </source>
</reference>
<evidence type="ECO:0000256" key="2">
    <source>
        <dbReference type="ARBA" id="ARBA00010671"/>
    </source>
</evidence>
<evidence type="ECO:0000313" key="8">
    <source>
        <dbReference type="Proteomes" id="UP000308489"/>
    </source>
</evidence>
<dbReference type="InterPro" id="IPR015424">
    <property type="entry name" value="PyrdxlP-dep_Trfase"/>
</dbReference>
<dbReference type="Pfam" id="PF01276">
    <property type="entry name" value="OKR_DC_1"/>
    <property type="match status" value="1"/>
</dbReference>
<dbReference type="SUPFAM" id="SSF55904">
    <property type="entry name" value="Ornithine decarboxylase C-terminal domain"/>
    <property type="match status" value="1"/>
</dbReference>
<comment type="similarity">
    <text evidence="2">Belongs to the Orn/Lys/Arg decarboxylase class-I family.</text>
</comment>
<dbReference type="AlphaFoldDB" id="A0A4U9QVC0"/>
<sequence>MLRLPLIDGINKYIKENNIPFTMPGHKSGKGFLSVEEGKLFYENILKGDITEVEGVDNLHNPEDIIKESQNMLSKFYGSYKSYYLVNGSTSGNMAMIYATFNKGDKIILERNCHKSIFNAVIMRELEPVYLKNKLHEVFNAPFSLDREHFLSLIKNNKDAKGIVITYPNYYGVCVDLSEIIKEAKKYNMKVLVDCAHGAHFGIIEDIPQNPIKLGADMVVMSSHKTLSSFTQTAYLHINDSVDVEKVDFYVSAFMSTSPSYVLMMSMEFARFYLEKYGAEAYKNFLDLILEYREKINNLQGFTTMGKEHMYIGRNDTLDTSIDLTRLVISLDDRFNSHKLLDYLRANKIQGEMSDGKNVILIPSVFNGRDDFESLYNVLKSCNLGYLKGDEQIVSMDYNIPDSVLRPFEVMEREKILVDINLSEDKVCAKAIVPYPPGVPLVMPGEVINKQAIELIKFYSKNNKTVMGMKDGGIFVVE</sequence>
<dbReference type="PANTHER" id="PTHR43277">
    <property type="entry name" value="ARGININE DECARBOXYLASE"/>
    <property type="match status" value="1"/>
</dbReference>
<gene>
    <name evidence="7" type="primary">speA_1</name>
    <name evidence="7" type="ORF">NCTC503_00194</name>
</gene>
<dbReference type="OrthoDB" id="9815233at2"/>
<dbReference type="PANTHER" id="PTHR43277:SF4">
    <property type="entry name" value="ARGININE DECARBOXYLASE"/>
    <property type="match status" value="1"/>
</dbReference>
<dbReference type="RefSeq" id="WP_138209018.1">
    <property type="nucleotide sequence ID" value="NZ_CBCRUQ010000010.1"/>
</dbReference>
<keyword evidence="8" id="KW-1185">Reference proteome</keyword>
<feature type="domain" description="Orn/Lys/Arg decarboxylases family 1 pyridoxal-P attachment site" evidence="6">
    <location>
        <begin position="220"/>
        <end position="234"/>
    </location>
</feature>
<dbReference type="PROSITE" id="PS00703">
    <property type="entry name" value="OKR_DC_1"/>
    <property type="match status" value="1"/>
</dbReference>
<evidence type="ECO:0000256" key="1">
    <source>
        <dbReference type="ARBA" id="ARBA00001933"/>
    </source>
</evidence>
<organism evidence="7 8">
    <name type="scientific">Hathewaya histolytica</name>
    <name type="common">Clostridium histolyticum</name>
    <dbReference type="NCBI Taxonomy" id="1498"/>
    <lineage>
        <taxon>Bacteria</taxon>
        <taxon>Bacillati</taxon>
        <taxon>Bacillota</taxon>
        <taxon>Clostridia</taxon>
        <taxon>Eubacteriales</taxon>
        <taxon>Clostridiaceae</taxon>
        <taxon>Hathewaya</taxon>
    </lineage>
</organism>
<dbReference type="Pfam" id="PF03711">
    <property type="entry name" value="OKR_DC_1_C"/>
    <property type="match status" value="1"/>
</dbReference>
<evidence type="ECO:0000313" key="7">
    <source>
        <dbReference type="EMBL" id="VTQ82482.1"/>
    </source>
</evidence>